<proteinExistence type="predicted"/>
<dbReference type="EMBL" id="JAIZAY010000008">
    <property type="protein sequence ID" value="KAJ8037896.1"/>
    <property type="molecule type" value="Genomic_DNA"/>
</dbReference>
<name>A0A9Q1C4S1_HOLLE</name>
<gene>
    <name evidence="1" type="ORF">HOLleu_18834</name>
</gene>
<dbReference type="PANTHER" id="PTHR37984:SF8">
    <property type="entry name" value="CCHC-TYPE DOMAIN-CONTAINING PROTEIN"/>
    <property type="match status" value="1"/>
</dbReference>
<reference evidence="1" key="1">
    <citation type="submission" date="2021-10" db="EMBL/GenBank/DDBJ databases">
        <title>Tropical sea cucumber genome reveals ecological adaptation and Cuvierian tubules defense mechanism.</title>
        <authorList>
            <person name="Chen T."/>
        </authorList>
    </citation>
    <scope>NUCLEOTIDE SEQUENCE</scope>
    <source>
        <strain evidence="1">Nanhai2018</strain>
        <tissue evidence="1">Muscle</tissue>
    </source>
</reference>
<accession>A0A9Q1C4S1</accession>
<evidence type="ECO:0000313" key="2">
    <source>
        <dbReference type="Proteomes" id="UP001152320"/>
    </source>
</evidence>
<organism evidence="1 2">
    <name type="scientific">Holothuria leucospilota</name>
    <name type="common">Black long sea cucumber</name>
    <name type="synonym">Mertensiothuria leucospilota</name>
    <dbReference type="NCBI Taxonomy" id="206669"/>
    <lineage>
        <taxon>Eukaryota</taxon>
        <taxon>Metazoa</taxon>
        <taxon>Echinodermata</taxon>
        <taxon>Eleutherozoa</taxon>
        <taxon>Echinozoa</taxon>
        <taxon>Holothuroidea</taxon>
        <taxon>Aspidochirotacea</taxon>
        <taxon>Aspidochirotida</taxon>
        <taxon>Holothuriidae</taxon>
        <taxon>Holothuria</taxon>
    </lineage>
</organism>
<keyword evidence="2" id="KW-1185">Reference proteome</keyword>
<evidence type="ECO:0000313" key="1">
    <source>
        <dbReference type="EMBL" id="KAJ8037896.1"/>
    </source>
</evidence>
<sequence length="125" mass="14684">MLPKLQKYQLPVSYKKGSELQVVKVMERVVYPLPISRERLKQIERETQKDEILSKLYSQIVDGWPASKQKLDKELAPYWSCQSELTVEKGIILKNARVVIPKTMRRLMLKRKYIKVIKELKKLGG</sequence>
<protein>
    <submittedName>
        <fullName evidence="1">Uncharacterized protein</fullName>
    </submittedName>
</protein>
<dbReference type="Proteomes" id="UP001152320">
    <property type="component" value="Chromosome 8"/>
</dbReference>
<dbReference type="PANTHER" id="PTHR37984">
    <property type="entry name" value="PROTEIN CBG26694"/>
    <property type="match status" value="1"/>
</dbReference>
<dbReference type="OrthoDB" id="2286242at2759"/>
<comment type="caution">
    <text evidence="1">The sequence shown here is derived from an EMBL/GenBank/DDBJ whole genome shotgun (WGS) entry which is preliminary data.</text>
</comment>
<dbReference type="InterPro" id="IPR050951">
    <property type="entry name" value="Retrovirus_Pol_polyprotein"/>
</dbReference>
<dbReference type="AlphaFoldDB" id="A0A9Q1C4S1"/>